<evidence type="ECO:0000256" key="1">
    <source>
        <dbReference type="SAM" id="MobiDB-lite"/>
    </source>
</evidence>
<feature type="region of interest" description="Disordered" evidence="1">
    <location>
        <begin position="1"/>
        <end position="83"/>
    </location>
</feature>
<dbReference type="AlphaFoldDB" id="A0A8X6KCT3"/>
<protein>
    <submittedName>
        <fullName evidence="2">Uncharacterized protein</fullName>
    </submittedName>
</protein>
<organism evidence="2 3">
    <name type="scientific">Trichonephila clavata</name>
    <name type="common">Joro spider</name>
    <name type="synonym">Nephila clavata</name>
    <dbReference type="NCBI Taxonomy" id="2740835"/>
    <lineage>
        <taxon>Eukaryota</taxon>
        <taxon>Metazoa</taxon>
        <taxon>Ecdysozoa</taxon>
        <taxon>Arthropoda</taxon>
        <taxon>Chelicerata</taxon>
        <taxon>Arachnida</taxon>
        <taxon>Araneae</taxon>
        <taxon>Araneomorphae</taxon>
        <taxon>Entelegynae</taxon>
        <taxon>Araneoidea</taxon>
        <taxon>Nephilidae</taxon>
        <taxon>Trichonephila</taxon>
    </lineage>
</organism>
<comment type="caution">
    <text evidence="2">The sequence shown here is derived from an EMBL/GenBank/DDBJ whole genome shotgun (WGS) entry which is preliminary data.</text>
</comment>
<evidence type="ECO:0000313" key="2">
    <source>
        <dbReference type="EMBL" id="GFQ69709.1"/>
    </source>
</evidence>
<gene>
    <name evidence="2" type="ORF">TNCT_140441</name>
</gene>
<reference evidence="2" key="1">
    <citation type="submission" date="2020-07" db="EMBL/GenBank/DDBJ databases">
        <title>Multicomponent nature underlies the extraordinary mechanical properties of spider dragline silk.</title>
        <authorList>
            <person name="Kono N."/>
            <person name="Nakamura H."/>
            <person name="Mori M."/>
            <person name="Yoshida Y."/>
            <person name="Ohtoshi R."/>
            <person name="Malay A.D."/>
            <person name="Moran D.A.P."/>
            <person name="Tomita M."/>
            <person name="Numata K."/>
            <person name="Arakawa K."/>
        </authorList>
    </citation>
    <scope>NUCLEOTIDE SEQUENCE</scope>
</reference>
<sequence>FRSSLPGHSLQEEGEKEFRRYNVDPKKPKKDEDITPTQNKFAQLAVSDATSMDVTDPQEGTCHQRDSQCPAPQRKQHVPPITD</sequence>
<feature type="compositionally biased region" description="Basic and acidic residues" evidence="1">
    <location>
        <begin position="10"/>
        <end position="33"/>
    </location>
</feature>
<accession>A0A8X6KCT3</accession>
<name>A0A8X6KCT3_TRICU</name>
<feature type="non-terminal residue" evidence="2">
    <location>
        <position position="1"/>
    </location>
</feature>
<proteinExistence type="predicted"/>
<dbReference type="Proteomes" id="UP000887116">
    <property type="component" value="Unassembled WGS sequence"/>
</dbReference>
<evidence type="ECO:0000313" key="3">
    <source>
        <dbReference type="Proteomes" id="UP000887116"/>
    </source>
</evidence>
<keyword evidence="3" id="KW-1185">Reference proteome</keyword>
<dbReference type="EMBL" id="BMAO01000867">
    <property type="protein sequence ID" value="GFQ69709.1"/>
    <property type="molecule type" value="Genomic_DNA"/>
</dbReference>